<proteinExistence type="inferred from homology"/>
<evidence type="ECO:0000256" key="17">
    <source>
        <dbReference type="PIRSR" id="PIRSR000099-4"/>
    </source>
</evidence>
<dbReference type="NCBIfam" id="TIGR00069">
    <property type="entry name" value="hisD"/>
    <property type="match status" value="1"/>
</dbReference>
<dbReference type="Gene3D" id="3.40.50.1980">
    <property type="entry name" value="Nitrogenase molybdenum iron protein domain"/>
    <property type="match status" value="2"/>
</dbReference>
<dbReference type="AlphaFoldDB" id="A0A2D0KV70"/>
<dbReference type="GO" id="GO:0004399">
    <property type="term" value="F:histidinol dehydrogenase activity"/>
    <property type="evidence" value="ECO:0007669"/>
    <property type="project" value="UniProtKB-UniRule"/>
</dbReference>
<dbReference type="Gene3D" id="1.20.5.1300">
    <property type="match status" value="1"/>
</dbReference>
<dbReference type="SUPFAM" id="SSF53720">
    <property type="entry name" value="ALDH-like"/>
    <property type="match status" value="1"/>
</dbReference>
<dbReference type="Pfam" id="PF00815">
    <property type="entry name" value="Histidinol_dh"/>
    <property type="match status" value="1"/>
</dbReference>
<evidence type="ECO:0000256" key="19">
    <source>
        <dbReference type="SAM" id="MobiDB-lite"/>
    </source>
</evidence>
<dbReference type="CDD" id="cd06572">
    <property type="entry name" value="Histidinol_dh"/>
    <property type="match status" value="1"/>
</dbReference>
<evidence type="ECO:0000313" key="21">
    <source>
        <dbReference type="Proteomes" id="UP000222366"/>
    </source>
</evidence>
<dbReference type="GO" id="GO:0005829">
    <property type="term" value="C:cytosol"/>
    <property type="evidence" value="ECO:0007669"/>
    <property type="project" value="TreeGrafter"/>
</dbReference>
<comment type="similarity">
    <text evidence="3 12 13 18">Belongs to the histidinol dehydrogenase family.</text>
</comment>
<feature type="binding site" evidence="12 16">
    <location>
        <position position="426"/>
    </location>
    <ligand>
        <name>substrate</name>
    </ligand>
</feature>
<dbReference type="PIRSF" id="PIRSF000099">
    <property type="entry name" value="Histidinol_dh"/>
    <property type="match status" value="1"/>
</dbReference>
<feature type="binding site" evidence="12 15">
    <location>
        <position position="137"/>
    </location>
    <ligand>
        <name>NAD(+)</name>
        <dbReference type="ChEBI" id="CHEBI:57540"/>
    </ligand>
</feature>
<dbReference type="FunFam" id="3.40.50.1980:FF:000002">
    <property type="entry name" value="Histidinol dehydrogenase, chloroplastic"/>
    <property type="match status" value="1"/>
</dbReference>
<dbReference type="FunFam" id="1.20.5.1300:FF:000002">
    <property type="entry name" value="Histidinol dehydrogenase, chloroplastic"/>
    <property type="match status" value="1"/>
</dbReference>
<comment type="function">
    <text evidence="1 12 13">Catalyzes the sequential NAD-dependent oxidations of L-histidinol to L-histidinaldehyde and then to L-histidine.</text>
</comment>
<gene>
    <name evidence="12" type="primary">hisD</name>
    <name evidence="20" type="ORF">Xsto_00586</name>
</gene>
<evidence type="ECO:0000256" key="14">
    <source>
        <dbReference type="PIRSR" id="PIRSR000099-1"/>
    </source>
</evidence>
<evidence type="ECO:0000256" key="12">
    <source>
        <dbReference type="HAMAP-Rule" id="MF_01024"/>
    </source>
</evidence>
<comment type="caution">
    <text evidence="20">The sequence shown here is derived from an EMBL/GenBank/DDBJ whole genome shotgun (WGS) entry which is preliminary data.</text>
</comment>
<evidence type="ECO:0000256" key="9">
    <source>
        <dbReference type="ARBA" id="ARBA00023027"/>
    </source>
</evidence>
<organism evidence="20 21">
    <name type="scientific">Xenorhabdus stockiae</name>
    <dbReference type="NCBI Taxonomy" id="351614"/>
    <lineage>
        <taxon>Bacteria</taxon>
        <taxon>Pseudomonadati</taxon>
        <taxon>Pseudomonadota</taxon>
        <taxon>Gammaproteobacteria</taxon>
        <taxon>Enterobacterales</taxon>
        <taxon>Morganellaceae</taxon>
        <taxon>Xenorhabdus</taxon>
    </lineage>
</organism>
<dbReference type="PANTHER" id="PTHR21256">
    <property type="entry name" value="HISTIDINOL DEHYDROGENASE HDH"/>
    <property type="match status" value="1"/>
</dbReference>
<evidence type="ECO:0000256" key="11">
    <source>
        <dbReference type="ARBA" id="ARBA00049489"/>
    </source>
</evidence>
<feature type="region of interest" description="Disordered" evidence="19">
    <location>
        <begin position="436"/>
        <end position="455"/>
    </location>
</feature>
<feature type="binding site" evidence="12 16">
    <location>
        <position position="244"/>
    </location>
    <ligand>
        <name>substrate</name>
    </ligand>
</feature>
<dbReference type="GO" id="GO:0000105">
    <property type="term" value="P:L-histidine biosynthetic process"/>
    <property type="evidence" value="ECO:0007669"/>
    <property type="project" value="UniProtKB-UniRule"/>
</dbReference>
<feature type="binding site" evidence="12 15">
    <location>
        <position position="218"/>
    </location>
    <ligand>
        <name>NAD(+)</name>
        <dbReference type="ChEBI" id="CHEBI:57540"/>
    </ligand>
</feature>
<dbReference type="EC" id="1.1.1.23" evidence="4 12"/>
<dbReference type="RefSeq" id="WP_099124044.1">
    <property type="nucleotide sequence ID" value="NZ_CAWNRH010000115.1"/>
</dbReference>
<dbReference type="EMBL" id="NJAJ01000004">
    <property type="protein sequence ID" value="PHM67301.1"/>
    <property type="molecule type" value="Genomic_DNA"/>
</dbReference>
<feature type="binding site" evidence="12 15">
    <location>
        <position position="195"/>
    </location>
    <ligand>
        <name>NAD(+)</name>
        <dbReference type="ChEBI" id="CHEBI:57540"/>
    </ligand>
</feature>
<dbReference type="HAMAP" id="MF_01024">
    <property type="entry name" value="HisD"/>
    <property type="match status" value="1"/>
</dbReference>
<evidence type="ECO:0000256" key="13">
    <source>
        <dbReference type="PIRNR" id="PIRNR000099"/>
    </source>
</evidence>
<comment type="catalytic activity">
    <reaction evidence="11 12 13">
        <text>L-histidinol + 2 NAD(+) + H2O = L-histidine + 2 NADH + 3 H(+)</text>
        <dbReference type="Rhea" id="RHEA:20641"/>
        <dbReference type="ChEBI" id="CHEBI:15377"/>
        <dbReference type="ChEBI" id="CHEBI:15378"/>
        <dbReference type="ChEBI" id="CHEBI:57540"/>
        <dbReference type="ChEBI" id="CHEBI:57595"/>
        <dbReference type="ChEBI" id="CHEBI:57699"/>
        <dbReference type="ChEBI" id="CHEBI:57945"/>
        <dbReference type="EC" id="1.1.1.23"/>
    </reaction>
</comment>
<evidence type="ECO:0000256" key="8">
    <source>
        <dbReference type="ARBA" id="ARBA00023002"/>
    </source>
</evidence>
<comment type="subunit">
    <text evidence="12">Homodimer.</text>
</comment>
<feature type="active site" description="Proton acceptor" evidence="12 14">
    <location>
        <position position="333"/>
    </location>
</feature>
<feature type="compositionally biased region" description="Low complexity" evidence="19">
    <location>
        <begin position="436"/>
        <end position="448"/>
    </location>
</feature>
<evidence type="ECO:0000256" key="1">
    <source>
        <dbReference type="ARBA" id="ARBA00003850"/>
    </source>
</evidence>
<dbReference type="UniPathway" id="UPA00031">
    <property type="reaction ID" value="UER00014"/>
</dbReference>
<keyword evidence="6 12" id="KW-0479">Metal-binding</keyword>
<dbReference type="PRINTS" id="PR00083">
    <property type="entry name" value="HOLDHDRGNASE"/>
</dbReference>
<feature type="binding site" evidence="12 16">
    <location>
        <position position="266"/>
    </location>
    <ligand>
        <name>substrate</name>
    </ligand>
</feature>
<evidence type="ECO:0000256" key="6">
    <source>
        <dbReference type="ARBA" id="ARBA00022723"/>
    </source>
</evidence>
<feature type="binding site" evidence="12 16">
    <location>
        <position position="421"/>
    </location>
    <ligand>
        <name>substrate</name>
    </ligand>
</feature>
<feature type="binding site" evidence="12 16">
    <location>
        <position position="269"/>
    </location>
    <ligand>
        <name>substrate</name>
    </ligand>
</feature>
<evidence type="ECO:0000313" key="20">
    <source>
        <dbReference type="EMBL" id="PHM67301.1"/>
    </source>
</evidence>
<dbReference type="GO" id="GO:0051287">
    <property type="term" value="F:NAD binding"/>
    <property type="evidence" value="ECO:0007669"/>
    <property type="project" value="InterPro"/>
</dbReference>
<dbReference type="GO" id="GO:0008270">
    <property type="term" value="F:zinc ion binding"/>
    <property type="evidence" value="ECO:0007669"/>
    <property type="project" value="UniProtKB-UniRule"/>
</dbReference>
<keyword evidence="9 12" id="KW-0520">NAD</keyword>
<feature type="binding site" evidence="12 16">
    <location>
        <position position="334"/>
    </location>
    <ligand>
        <name>substrate</name>
    </ligand>
</feature>
<feature type="active site" description="Proton acceptor" evidence="12 14">
    <location>
        <position position="334"/>
    </location>
</feature>
<feature type="binding site" evidence="12 17">
    <location>
        <position position="269"/>
    </location>
    <ligand>
        <name>Zn(2+)</name>
        <dbReference type="ChEBI" id="CHEBI:29105"/>
    </ligand>
</feature>
<evidence type="ECO:0000256" key="4">
    <source>
        <dbReference type="ARBA" id="ARBA00012965"/>
    </source>
</evidence>
<accession>A0A2D0KV70</accession>
<keyword evidence="5 12" id="KW-0028">Amino-acid biosynthesis</keyword>
<dbReference type="InterPro" id="IPR016161">
    <property type="entry name" value="Ald_DH/histidinol_DH"/>
</dbReference>
<name>A0A2D0KV70_9GAMM</name>
<dbReference type="InterPro" id="IPR022695">
    <property type="entry name" value="Histidinol_DH_monofunct"/>
</dbReference>
<comment type="cofactor">
    <cofactor evidence="12 17">
        <name>Zn(2+)</name>
        <dbReference type="ChEBI" id="CHEBI:29105"/>
    </cofactor>
    <text evidence="12 17">Binds 1 zinc ion per subunit.</text>
</comment>
<keyword evidence="7 12" id="KW-0862">Zinc</keyword>
<evidence type="ECO:0000256" key="15">
    <source>
        <dbReference type="PIRSR" id="PIRSR000099-2"/>
    </source>
</evidence>
<keyword evidence="8 12" id="KW-0560">Oxidoreductase</keyword>
<protein>
    <recommendedName>
        <fullName evidence="4 12">Histidinol dehydrogenase</fullName>
        <shortName evidence="12 13">HDH</shortName>
        <ecNumber evidence="4 12">1.1.1.23</ecNumber>
    </recommendedName>
</protein>
<keyword evidence="10 12" id="KW-0368">Histidine biosynthesis</keyword>
<feature type="binding site" evidence="12 17">
    <location>
        <position position="367"/>
    </location>
    <ligand>
        <name>Zn(2+)</name>
        <dbReference type="ChEBI" id="CHEBI:29105"/>
    </ligand>
</feature>
<dbReference type="FunFam" id="3.40.50.1980:FF:000001">
    <property type="entry name" value="Histidinol dehydrogenase"/>
    <property type="match status" value="1"/>
</dbReference>
<feature type="binding site" evidence="12 17">
    <location>
        <position position="266"/>
    </location>
    <ligand>
        <name>Zn(2+)</name>
        <dbReference type="ChEBI" id="CHEBI:29105"/>
    </ligand>
</feature>
<evidence type="ECO:0000256" key="18">
    <source>
        <dbReference type="RuleBase" id="RU004175"/>
    </source>
</evidence>
<evidence type="ECO:0000256" key="5">
    <source>
        <dbReference type="ARBA" id="ARBA00022605"/>
    </source>
</evidence>
<evidence type="ECO:0000256" key="10">
    <source>
        <dbReference type="ARBA" id="ARBA00023102"/>
    </source>
</evidence>
<evidence type="ECO:0000256" key="3">
    <source>
        <dbReference type="ARBA" id="ARBA00010178"/>
    </source>
</evidence>
<dbReference type="Proteomes" id="UP000222366">
    <property type="component" value="Unassembled WGS sequence"/>
</dbReference>
<feature type="binding site" evidence="12 17">
    <location>
        <position position="426"/>
    </location>
    <ligand>
        <name>Zn(2+)</name>
        <dbReference type="ChEBI" id="CHEBI:29105"/>
    </ligand>
</feature>
<feature type="binding site" evidence="12 16">
    <location>
        <position position="367"/>
    </location>
    <ligand>
        <name>substrate</name>
    </ligand>
</feature>
<reference evidence="20 21" key="1">
    <citation type="journal article" date="2017" name="Nat. Microbiol.">
        <title>Natural product diversity associated with the nematode symbionts Photorhabdus and Xenorhabdus.</title>
        <authorList>
            <person name="Tobias N.J."/>
            <person name="Wolff H."/>
            <person name="Djahanschiri B."/>
            <person name="Grundmann F."/>
            <person name="Kronenwerth M."/>
            <person name="Shi Y.M."/>
            <person name="Simonyi S."/>
            <person name="Grun P."/>
            <person name="Shapiro-Ilan D."/>
            <person name="Pidot S.J."/>
            <person name="Stinear T.P."/>
            <person name="Ebersberger I."/>
            <person name="Bode H.B."/>
        </authorList>
    </citation>
    <scope>NUCLEOTIDE SEQUENCE [LARGE SCALE GENOMIC DNA]</scope>
    <source>
        <strain evidence="20 21">DSM 17904</strain>
    </source>
</reference>
<keyword evidence="21" id="KW-1185">Reference proteome</keyword>
<evidence type="ECO:0000256" key="2">
    <source>
        <dbReference type="ARBA" id="ARBA00004940"/>
    </source>
</evidence>
<dbReference type="PANTHER" id="PTHR21256:SF2">
    <property type="entry name" value="HISTIDINE BIOSYNTHESIS TRIFUNCTIONAL PROTEIN"/>
    <property type="match status" value="1"/>
</dbReference>
<evidence type="ECO:0000256" key="16">
    <source>
        <dbReference type="PIRSR" id="PIRSR000099-3"/>
    </source>
</evidence>
<dbReference type="InterPro" id="IPR012131">
    <property type="entry name" value="Hstdl_DH"/>
</dbReference>
<sequence>MSTNVSIVDFSTIIHWQAYTPKQQRMLLTRPAVAASEDITYTVKQILEAVKERGDNVLQEYSQRFDNTTIDAVRVPKEEINSAGKHLTTEIRQAIQQAMDNIRLFHEAQKPVVIEVETMPGVCCQQITRPIDSVGLYIPGGSAPLPSTVLMLGIPASIAGCRKVTLCSPPPIANEILYAAQLCGISDIFQIGGAQAIAAMAFGTESVPKVDKIFGPGNAWVTEAKKQVSQRIDGAAIDMPAGPSEVLVIADSGANPVFTAADLLSQAEHGPDSQVILVTPDENYAGEVIREIEKQLPTLQRQQIAIQALQSSRIIVADDIAQCVAISNQYGPEHLIIQTRQPEQLVDKITSAGSIFLGDWSPESAGDYASGTNHVLPTYGYTSTYSSLGLADFLKRMTVQKLTPQGLKKLAPTIETLAQAEQLTAHKNAVTLRIAALNNPDNTNNNANTSSQAKE</sequence>
<evidence type="ECO:0000256" key="7">
    <source>
        <dbReference type="ARBA" id="ARBA00022833"/>
    </source>
</evidence>
<comment type="pathway">
    <text evidence="2 12 13">Amino-acid biosynthesis; L-histidine biosynthesis; L-histidine from 5-phospho-alpha-D-ribose 1-diphosphate: step 9/9.</text>
</comment>